<comment type="caution">
    <text evidence="1">The sequence shown here is derived from an EMBL/GenBank/DDBJ whole genome shotgun (WGS) entry which is preliminary data.</text>
</comment>
<dbReference type="OrthoDB" id="2452874at2"/>
<name>A0A318TG75_9BACL</name>
<proteinExistence type="predicted"/>
<reference evidence="1 2" key="1">
    <citation type="submission" date="2018-06" db="EMBL/GenBank/DDBJ databases">
        <title>Genomic Encyclopedia of Archaeal and Bacterial Type Strains, Phase II (KMG-II): from individual species to whole genera.</title>
        <authorList>
            <person name="Goeker M."/>
        </authorList>
    </citation>
    <scope>NUCLEOTIDE SEQUENCE [LARGE SCALE GENOMIC DNA]</scope>
    <source>
        <strain evidence="1 2">KACC 16626</strain>
    </source>
</reference>
<sequence>MGNIYSAQNIAAYFIYELNEKGAFINSHSLQRLLAVVDMLWYKTFGHSAFKEETASFSESNYYVKDIFEAYEEFGNQHLTLPAKEWHLEYGQFQLVQRTYGVPVFTAKEALIVNSVINKICKISLKKAS</sequence>
<organism evidence="1 2">
    <name type="scientific">Ureibacillus chungkukjangi</name>
    <dbReference type="NCBI Taxonomy" id="1202712"/>
    <lineage>
        <taxon>Bacteria</taxon>
        <taxon>Bacillati</taxon>
        <taxon>Bacillota</taxon>
        <taxon>Bacilli</taxon>
        <taxon>Bacillales</taxon>
        <taxon>Caryophanaceae</taxon>
        <taxon>Ureibacillus</taxon>
    </lineage>
</organism>
<dbReference type="RefSeq" id="WP_107936929.1">
    <property type="nucleotide sequence ID" value="NZ_PYWJ01000033.1"/>
</dbReference>
<gene>
    <name evidence="1" type="ORF">BJ095_12919</name>
</gene>
<dbReference type="AlphaFoldDB" id="A0A318TG75"/>
<evidence type="ECO:0000313" key="2">
    <source>
        <dbReference type="Proteomes" id="UP000247416"/>
    </source>
</evidence>
<accession>A0A318TG75</accession>
<evidence type="ECO:0000313" key="1">
    <source>
        <dbReference type="EMBL" id="PYF03684.1"/>
    </source>
</evidence>
<keyword evidence="2" id="KW-1185">Reference proteome</keyword>
<dbReference type="Proteomes" id="UP000247416">
    <property type="component" value="Unassembled WGS sequence"/>
</dbReference>
<dbReference type="EMBL" id="QJTJ01000029">
    <property type="protein sequence ID" value="PYF03684.1"/>
    <property type="molecule type" value="Genomic_DNA"/>
</dbReference>
<protein>
    <submittedName>
        <fullName evidence="1">Uncharacterized protein</fullName>
    </submittedName>
</protein>